<dbReference type="PANTHER" id="PTHR20961">
    <property type="entry name" value="GLYCOSYLTRANSFERASE"/>
    <property type="match status" value="1"/>
</dbReference>
<evidence type="ECO:0000256" key="3">
    <source>
        <dbReference type="ARBA" id="ARBA00022676"/>
    </source>
</evidence>
<feature type="domain" description="Glycosyltransferase 61 catalytic" evidence="8">
    <location>
        <begin position="280"/>
        <end position="368"/>
    </location>
</feature>
<dbReference type="Proteomes" id="UP001418222">
    <property type="component" value="Unassembled WGS sequence"/>
</dbReference>
<accession>A0AAP0FTS9</accession>
<feature type="transmembrane region" description="Helical" evidence="7">
    <location>
        <begin position="12"/>
        <end position="31"/>
    </location>
</feature>
<evidence type="ECO:0000256" key="5">
    <source>
        <dbReference type="ARBA" id="ARBA00023180"/>
    </source>
</evidence>
<feature type="region of interest" description="Disordered" evidence="6">
    <location>
        <begin position="60"/>
        <end position="82"/>
    </location>
</feature>
<evidence type="ECO:0000259" key="8">
    <source>
        <dbReference type="Pfam" id="PF04577"/>
    </source>
</evidence>
<dbReference type="InterPro" id="IPR049625">
    <property type="entry name" value="Glyco_transf_61_cat"/>
</dbReference>
<dbReference type="InterPro" id="IPR007657">
    <property type="entry name" value="Glycosyltransferase_61"/>
</dbReference>
<dbReference type="AlphaFoldDB" id="A0AAP0FTS9"/>
<keyword evidence="7" id="KW-1133">Transmembrane helix</keyword>
<dbReference type="Pfam" id="PF04577">
    <property type="entry name" value="Glyco_transf_61"/>
    <property type="match status" value="1"/>
</dbReference>
<dbReference type="PANTHER" id="PTHR20961:SF100">
    <property type="entry name" value="OS02G0331200 PROTEIN"/>
    <property type="match status" value="1"/>
</dbReference>
<reference evidence="9 10" key="1">
    <citation type="journal article" date="2022" name="Nat. Plants">
        <title>Genomes of leafy and leafless Platanthera orchids illuminate the evolution of mycoheterotrophy.</title>
        <authorList>
            <person name="Li M.H."/>
            <person name="Liu K.W."/>
            <person name="Li Z."/>
            <person name="Lu H.C."/>
            <person name="Ye Q.L."/>
            <person name="Zhang D."/>
            <person name="Wang J.Y."/>
            <person name="Li Y.F."/>
            <person name="Zhong Z.M."/>
            <person name="Liu X."/>
            <person name="Yu X."/>
            <person name="Liu D.K."/>
            <person name="Tu X.D."/>
            <person name="Liu B."/>
            <person name="Hao Y."/>
            <person name="Liao X.Y."/>
            <person name="Jiang Y.T."/>
            <person name="Sun W.H."/>
            <person name="Chen J."/>
            <person name="Chen Y.Q."/>
            <person name="Ai Y."/>
            <person name="Zhai J.W."/>
            <person name="Wu S.S."/>
            <person name="Zhou Z."/>
            <person name="Hsiao Y.Y."/>
            <person name="Wu W.L."/>
            <person name="Chen Y.Y."/>
            <person name="Lin Y.F."/>
            <person name="Hsu J.L."/>
            <person name="Li C.Y."/>
            <person name="Wang Z.W."/>
            <person name="Zhao X."/>
            <person name="Zhong W.Y."/>
            <person name="Ma X.K."/>
            <person name="Ma L."/>
            <person name="Huang J."/>
            <person name="Chen G.Z."/>
            <person name="Huang M.Z."/>
            <person name="Huang L."/>
            <person name="Peng D.H."/>
            <person name="Luo Y.B."/>
            <person name="Zou S.Q."/>
            <person name="Chen S.P."/>
            <person name="Lan S."/>
            <person name="Tsai W.C."/>
            <person name="Van de Peer Y."/>
            <person name="Liu Z.J."/>
        </authorList>
    </citation>
    <scope>NUCLEOTIDE SEQUENCE [LARGE SCALE GENOMIC DNA]</scope>
    <source>
        <strain evidence="9">Lor287</strain>
    </source>
</reference>
<dbReference type="GO" id="GO:0000139">
    <property type="term" value="C:Golgi membrane"/>
    <property type="evidence" value="ECO:0007669"/>
    <property type="project" value="UniProtKB-SubCell"/>
</dbReference>
<name>A0AAP0FTS9_9ASPA</name>
<dbReference type="EMBL" id="JBBWWQ010000021">
    <property type="protein sequence ID" value="KAK8913715.1"/>
    <property type="molecule type" value="Genomic_DNA"/>
</dbReference>
<evidence type="ECO:0000256" key="6">
    <source>
        <dbReference type="SAM" id="MobiDB-lite"/>
    </source>
</evidence>
<organism evidence="9 10">
    <name type="scientific">Platanthera zijinensis</name>
    <dbReference type="NCBI Taxonomy" id="2320716"/>
    <lineage>
        <taxon>Eukaryota</taxon>
        <taxon>Viridiplantae</taxon>
        <taxon>Streptophyta</taxon>
        <taxon>Embryophyta</taxon>
        <taxon>Tracheophyta</taxon>
        <taxon>Spermatophyta</taxon>
        <taxon>Magnoliopsida</taxon>
        <taxon>Liliopsida</taxon>
        <taxon>Asparagales</taxon>
        <taxon>Orchidaceae</taxon>
        <taxon>Orchidoideae</taxon>
        <taxon>Orchideae</taxon>
        <taxon>Orchidinae</taxon>
        <taxon>Platanthera</taxon>
    </lineage>
</organism>
<feature type="compositionally biased region" description="Basic and acidic residues" evidence="6">
    <location>
        <begin position="60"/>
        <end position="71"/>
    </location>
</feature>
<dbReference type="GO" id="GO:0016763">
    <property type="term" value="F:pentosyltransferase activity"/>
    <property type="evidence" value="ECO:0007669"/>
    <property type="project" value="UniProtKB-ARBA"/>
</dbReference>
<evidence type="ECO:0000256" key="1">
    <source>
        <dbReference type="ARBA" id="ARBA00004323"/>
    </source>
</evidence>
<gene>
    <name evidence="9" type="ORF">KSP39_PZI023568</name>
</gene>
<comment type="pathway">
    <text evidence="2">Glycan metabolism.</text>
</comment>
<evidence type="ECO:0000313" key="9">
    <source>
        <dbReference type="EMBL" id="KAK8913715.1"/>
    </source>
</evidence>
<keyword evidence="4" id="KW-0808">Transferase</keyword>
<keyword evidence="5" id="KW-0325">Glycoprotein</keyword>
<keyword evidence="7" id="KW-0812">Transmembrane</keyword>
<feature type="compositionally biased region" description="Acidic residues" evidence="6">
    <location>
        <begin position="72"/>
        <end position="81"/>
    </location>
</feature>
<evidence type="ECO:0000256" key="2">
    <source>
        <dbReference type="ARBA" id="ARBA00004881"/>
    </source>
</evidence>
<keyword evidence="7" id="KW-0472">Membrane</keyword>
<comment type="subcellular location">
    <subcellularLocation>
        <location evidence="1">Golgi apparatus membrane</location>
        <topology evidence="1">Single-pass type II membrane protein</topology>
    </subcellularLocation>
</comment>
<protein>
    <recommendedName>
        <fullName evidence="8">Glycosyltransferase 61 catalytic domain-containing protein</fullName>
    </recommendedName>
</protein>
<evidence type="ECO:0000256" key="4">
    <source>
        <dbReference type="ARBA" id="ARBA00022679"/>
    </source>
</evidence>
<keyword evidence="10" id="KW-1185">Reference proteome</keyword>
<proteinExistence type="predicted"/>
<evidence type="ECO:0000313" key="10">
    <source>
        <dbReference type="Proteomes" id="UP001418222"/>
    </source>
</evidence>
<comment type="caution">
    <text evidence="9">The sequence shown here is derived from an EMBL/GenBank/DDBJ whole genome shotgun (WGS) entry which is preliminary data.</text>
</comment>
<keyword evidence="3" id="KW-0328">Glycosyltransferase</keyword>
<evidence type="ECO:0000256" key="7">
    <source>
        <dbReference type="SAM" id="Phobius"/>
    </source>
</evidence>
<sequence>MKAWRISMWRDGSKICNFLIILFLVLSIFILNRMKSQYCPSPYGKAKELVKLEKPRKGEKNQLTVEKRQSSIEEDEDDEEEKNANIIHEPICQELNKRSDTCDARGDVRIQSINHTIFINSTKKEWKIKPYARKGDDMGALSHVSEWSLKPFVQVPNCTLKQDIPAVIFSINGYTGNMFHDFTDVIIPLFITTHQFHGRVQLLVTDTKPWWANKYKMILNQLSTHEPIDLAKDDSETIRCFPRVITGLHFHKELGVDSSKSPTGYSIVDFKVLLRKACGLERAATVLSSVRKPRLLIISRNHSRSFVNEKGIVGMAAGLGFEVVVGEAGVSTDVSKFARLVNSADVLMGVHGAGLTNMVFLPSGAVVIQIVPYGGLEWLARETFMKPSRELELKYLEYRIQEEESTLIDQYSREDPVLRDPERVHKKGWNAMKTVYLEKQNVRPRLDRLKNTLMEALKLLRAA</sequence>